<dbReference type="AlphaFoldDB" id="A0A917QK95"/>
<feature type="domain" description="YrhK" evidence="2">
    <location>
        <begin position="5"/>
        <end position="60"/>
    </location>
</feature>
<evidence type="ECO:0000313" key="4">
    <source>
        <dbReference type="Proteomes" id="UP000600449"/>
    </source>
</evidence>
<dbReference type="RefSeq" id="WP_210317703.1">
    <property type="nucleotide sequence ID" value="NZ_BMMF01000020.1"/>
</dbReference>
<name>A0A917QK95_9HYPH</name>
<gene>
    <name evidence="3" type="ORF">GCM10011322_46730</name>
</gene>
<reference evidence="3 4" key="1">
    <citation type="journal article" date="2014" name="Int. J. Syst. Evol. Microbiol.">
        <title>Complete genome sequence of Corynebacterium casei LMG S-19264T (=DSM 44701T), isolated from a smear-ripened cheese.</title>
        <authorList>
            <consortium name="US DOE Joint Genome Institute (JGI-PGF)"/>
            <person name="Walter F."/>
            <person name="Albersmeier A."/>
            <person name="Kalinowski J."/>
            <person name="Ruckert C."/>
        </authorList>
    </citation>
    <scope>NUCLEOTIDE SEQUENCE [LARGE SCALE GENOMIC DNA]</scope>
    <source>
        <strain evidence="3 4">CGMCC 1.9161</strain>
    </source>
</reference>
<accession>A0A917QK95</accession>
<keyword evidence="1" id="KW-1133">Transmembrane helix</keyword>
<dbReference type="Proteomes" id="UP000600449">
    <property type="component" value="Unassembled WGS sequence"/>
</dbReference>
<dbReference type="Pfam" id="PF14145">
    <property type="entry name" value="YrhK"/>
    <property type="match status" value="1"/>
</dbReference>
<feature type="transmembrane region" description="Helical" evidence="1">
    <location>
        <begin position="7"/>
        <end position="29"/>
    </location>
</feature>
<comment type="caution">
    <text evidence="3">The sequence shown here is derived from an EMBL/GenBank/DDBJ whole genome shotgun (WGS) entry which is preliminary data.</text>
</comment>
<keyword evidence="1" id="KW-0812">Transmembrane</keyword>
<organism evidence="3 4">
    <name type="scientific">Salinarimonas ramus</name>
    <dbReference type="NCBI Taxonomy" id="690164"/>
    <lineage>
        <taxon>Bacteria</taxon>
        <taxon>Pseudomonadati</taxon>
        <taxon>Pseudomonadota</taxon>
        <taxon>Alphaproteobacteria</taxon>
        <taxon>Hyphomicrobiales</taxon>
        <taxon>Salinarimonadaceae</taxon>
        <taxon>Salinarimonas</taxon>
    </lineage>
</organism>
<keyword evidence="4" id="KW-1185">Reference proteome</keyword>
<evidence type="ECO:0000313" key="3">
    <source>
        <dbReference type="EMBL" id="GGK54606.1"/>
    </source>
</evidence>
<sequence length="73" mass="8217">MLVRDYPYVHLAIGIFGNTAFLVGSVLFFERFSHWHHTAVWLFVIGAAGMLVGALGKAAKDIYEHVEKKRKQG</sequence>
<evidence type="ECO:0000256" key="1">
    <source>
        <dbReference type="SAM" id="Phobius"/>
    </source>
</evidence>
<dbReference type="InterPro" id="IPR025424">
    <property type="entry name" value="YrhK_domain"/>
</dbReference>
<dbReference type="EMBL" id="BMMF01000020">
    <property type="protein sequence ID" value="GGK54606.1"/>
    <property type="molecule type" value="Genomic_DNA"/>
</dbReference>
<protein>
    <recommendedName>
        <fullName evidence="2">YrhK domain-containing protein</fullName>
    </recommendedName>
</protein>
<evidence type="ECO:0000259" key="2">
    <source>
        <dbReference type="Pfam" id="PF14145"/>
    </source>
</evidence>
<feature type="transmembrane region" description="Helical" evidence="1">
    <location>
        <begin position="35"/>
        <end position="55"/>
    </location>
</feature>
<proteinExistence type="predicted"/>
<keyword evidence="1" id="KW-0472">Membrane</keyword>